<sequence length="329" mass="36151">MTGRRHARRSHRRQTQQLPLDTARQCFTWLMTGPDPLSVDGRKFSGLPNRLVPLNELRRRMLQRRCPRHTRDAVWTHLVQRSRDEGATWTLACTGMALPALASASRWLAARYPGDAFDVHAEILSGFLSALADIDLNRPRVLVRLRWAAYRAGHAALAEALDAPTPVAHGFHSSPPRPPWGHPDLILAQAVRQSVLTRTEADLIGATRLEESSITGWAVANRTTTDAAYKARQRAERRLIAFIRDQTRDTDSNDPVAASVLADPDRPARQLRSGSSRSVSNSPDDAVPSTTQKAREPLSNPRPRTGLLGCGGSSPAASSMPSPEVPRCA</sequence>
<evidence type="ECO:0000313" key="3">
    <source>
        <dbReference type="Proteomes" id="UP000198609"/>
    </source>
</evidence>
<dbReference type="Proteomes" id="UP000198609">
    <property type="component" value="Unassembled WGS sequence"/>
</dbReference>
<organism evidence="2 3">
    <name type="scientific">Streptomyces melanosporofaciens</name>
    <dbReference type="NCBI Taxonomy" id="67327"/>
    <lineage>
        <taxon>Bacteria</taxon>
        <taxon>Bacillati</taxon>
        <taxon>Actinomycetota</taxon>
        <taxon>Actinomycetes</taxon>
        <taxon>Kitasatosporales</taxon>
        <taxon>Streptomycetaceae</taxon>
        <taxon>Streptomyces</taxon>
        <taxon>Streptomyces violaceusniger group</taxon>
    </lineage>
</organism>
<dbReference type="AlphaFoldDB" id="A0A1H4KMM1"/>
<evidence type="ECO:0000256" key="1">
    <source>
        <dbReference type="SAM" id="MobiDB-lite"/>
    </source>
</evidence>
<reference evidence="3" key="1">
    <citation type="submission" date="2016-10" db="EMBL/GenBank/DDBJ databases">
        <authorList>
            <person name="Varghese N."/>
            <person name="Submissions S."/>
        </authorList>
    </citation>
    <scope>NUCLEOTIDE SEQUENCE [LARGE SCALE GENOMIC DNA]</scope>
    <source>
        <strain evidence="3">DSM 40318</strain>
    </source>
</reference>
<proteinExistence type="predicted"/>
<dbReference type="RefSeq" id="WP_093460376.1">
    <property type="nucleotide sequence ID" value="NZ_FNST01000002.1"/>
</dbReference>
<keyword evidence="3" id="KW-1185">Reference proteome</keyword>
<dbReference type="EMBL" id="FNST01000002">
    <property type="protein sequence ID" value="SEB59794.1"/>
    <property type="molecule type" value="Genomic_DNA"/>
</dbReference>
<feature type="compositionally biased region" description="Low complexity" evidence="1">
    <location>
        <begin position="273"/>
        <end position="282"/>
    </location>
</feature>
<protein>
    <submittedName>
        <fullName evidence="2">Uncharacterized protein</fullName>
    </submittedName>
</protein>
<name>A0A1H4KMM1_STRMJ</name>
<feature type="compositionally biased region" description="Low complexity" evidence="1">
    <location>
        <begin position="313"/>
        <end position="322"/>
    </location>
</feature>
<gene>
    <name evidence="2" type="ORF">SAMN04490356_0848</name>
</gene>
<evidence type="ECO:0000313" key="2">
    <source>
        <dbReference type="EMBL" id="SEB59794.1"/>
    </source>
</evidence>
<feature type="region of interest" description="Disordered" evidence="1">
    <location>
        <begin position="249"/>
        <end position="329"/>
    </location>
</feature>
<accession>A0A1H4KMM1</accession>